<dbReference type="RefSeq" id="WP_321562195.1">
    <property type="nucleotide sequence ID" value="NZ_CP139558.1"/>
</dbReference>
<protein>
    <recommendedName>
        <fullName evidence="3">beta-glucosidase</fullName>
        <ecNumber evidence="3">3.2.1.21</ecNumber>
    </recommendedName>
</protein>
<name>A0ABZ0TPD2_9SPHI</name>
<dbReference type="Pfam" id="PF14310">
    <property type="entry name" value="Fn3-like"/>
    <property type="match status" value="1"/>
</dbReference>
<dbReference type="Gene3D" id="2.60.40.10">
    <property type="entry name" value="Immunoglobulins"/>
    <property type="match status" value="1"/>
</dbReference>
<dbReference type="PANTHER" id="PTHR30620:SF16">
    <property type="entry name" value="LYSOSOMAL BETA GLUCOSIDASE"/>
    <property type="match status" value="1"/>
</dbReference>
<dbReference type="Proteomes" id="UP001324380">
    <property type="component" value="Chromosome"/>
</dbReference>
<dbReference type="EMBL" id="CP139558">
    <property type="protein sequence ID" value="WPU93040.1"/>
    <property type="molecule type" value="Genomic_DNA"/>
</dbReference>
<dbReference type="PANTHER" id="PTHR30620">
    <property type="entry name" value="PERIPLASMIC BETA-GLUCOSIDASE-RELATED"/>
    <property type="match status" value="1"/>
</dbReference>
<keyword evidence="4 8" id="KW-0732">Signal</keyword>
<dbReference type="SUPFAM" id="SSF52279">
    <property type="entry name" value="Beta-D-glucan exohydrolase, C-terminal domain"/>
    <property type="match status" value="1"/>
</dbReference>
<organism evidence="10 11">
    <name type="scientific">Mucilaginibacter sabulilitoris</name>
    <dbReference type="NCBI Taxonomy" id="1173583"/>
    <lineage>
        <taxon>Bacteria</taxon>
        <taxon>Pseudomonadati</taxon>
        <taxon>Bacteroidota</taxon>
        <taxon>Sphingobacteriia</taxon>
        <taxon>Sphingobacteriales</taxon>
        <taxon>Sphingobacteriaceae</taxon>
        <taxon>Mucilaginibacter</taxon>
    </lineage>
</organism>
<evidence type="ECO:0000313" key="11">
    <source>
        <dbReference type="Proteomes" id="UP001324380"/>
    </source>
</evidence>
<dbReference type="InterPro" id="IPR017853">
    <property type="entry name" value="GH"/>
</dbReference>
<dbReference type="NCBIfam" id="NF011678">
    <property type="entry name" value="PRK15098.1"/>
    <property type="match status" value="1"/>
</dbReference>
<reference evidence="10 11" key="1">
    <citation type="submission" date="2023-11" db="EMBL/GenBank/DDBJ databases">
        <title>Analysis of the Genomes of Mucilaginibacter gossypii cycad 4 and M. sabulilitoris SNA2: microbes with the potential for plant growth promotion.</title>
        <authorList>
            <person name="Hirsch A.M."/>
            <person name="Humm E."/>
            <person name="Rubbi M."/>
            <person name="Del Vecchio G."/>
            <person name="Ha S.M."/>
            <person name="Pellegrini M."/>
            <person name="Gunsalus R.P."/>
        </authorList>
    </citation>
    <scope>NUCLEOTIDE SEQUENCE [LARGE SCALE GENOMIC DNA]</scope>
    <source>
        <strain evidence="10 11">SNA2</strain>
    </source>
</reference>
<dbReference type="EC" id="3.2.1.21" evidence="3"/>
<dbReference type="InterPro" id="IPR019800">
    <property type="entry name" value="Glyco_hydro_3_AS"/>
</dbReference>
<evidence type="ECO:0000256" key="4">
    <source>
        <dbReference type="ARBA" id="ARBA00022729"/>
    </source>
</evidence>
<gene>
    <name evidence="10" type="primary">bglX</name>
    <name evidence="10" type="ORF">SNE25_27345</name>
</gene>
<evidence type="ECO:0000256" key="7">
    <source>
        <dbReference type="RuleBase" id="RU361161"/>
    </source>
</evidence>
<keyword evidence="6 7" id="KW-0326">Glycosidase</keyword>
<evidence type="ECO:0000256" key="1">
    <source>
        <dbReference type="ARBA" id="ARBA00000448"/>
    </source>
</evidence>
<dbReference type="Gene3D" id="3.40.50.1700">
    <property type="entry name" value="Glycoside hydrolase family 3 C-terminal domain"/>
    <property type="match status" value="1"/>
</dbReference>
<evidence type="ECO:0000256" key="8">
    <source>
        <dbReference type="SAM" id="SignalP"/>
    </source>
</evidence>
<dbReference type="PRINTS" id="PR00133">
    <property type="entry name" value="GLHYDRLASE3"/>
</dbReference>
<keyword evidence="11" id="KW-1185">Reference proteome</keyword>
<dbReference type="Gene3D" id="3.20.20.300">
    <property type="entry name" value="Glycoside hydrolase, family 3, N-terminal domain"/>
    <property type="match status" value="1"/>
</dbReference>
<dbReference type="GO" id="GO:0008422">
    <property type="term" value="F:beta-glucosidase activity"/>
    <property type="evidence" value="ECO:0007669"/>
    <property type="project" value="UniProtKB-EC"/>
</dbReference>
<dbReference type="Pfam" id="PF00933">
    <property type="entry name" value="Glyco_hydro_3"/>
    <property type="match status" value="1"/>
</dbReference>
<sequence length="771" mass="84067">MRKYFLPRGINRFSALCVVALLPFNKISAQTKTDDAKMNVFVNGLMGKMTIDEKIGHLNLVTIGAATTGSVVNKGVEDKIKKGAIGGVFGIWGADHVKEVQDLAVKGSRLHIPLIFGLDVIHGHRTIFPIPLGLSASWDMGLIKRSAQIAAKEATAEGLNWVYSPMVDIARDARWGRISEGSGEDPWYGGQVAKAMVQGYQGSSMKNADAVMACVKHFALYGGAEAGREYNTVDMSRIRMYQDYLPPYRAAVDAGAGSFMSSFNTIDGVPATGNQWLLTDVLRKQWGFKGFVVSDYTAVNEMEAHGLGDLQAVSALALKAGLDMDMVGEGFLTTLKKSLAEGKVTKLEIDLACRRVLEAKYKLGLFDNPYKSIDASRESKDVLTPENRAEARNITKHSFVLLKNNAQTLPLKKAGSIALVGPLADNQRDMLGTWVVAGEWQKSISVMQGIKNLVGNGVTINYAKGANITQDSMFINRLNFFGQQMVTVDKKTADELLNEAVDAAKKSDVIVAVVGESQSMSGESSSRSDIDIPESQKNMLKALAKLGKPLVIVLFNGRPLTLTWEDEHASAILDVWAPGTEAGNAIADVLFGDYNPAGKITATFPRSVGQIPIYYNHKNTGRPYDGKGPSKFKSNYLDISNDPLYPFGYGLSYTTFGYSDVKLNKTQLKGAETLTATVTVTNTGKYAGEEVVQLYISDPVASISRSVKELKDFKKISLQPGEQKEVAFTITPEELKFYNSQLKYDWEPGKFIIQVGTNSSDTHTASVQWSK</sequence>
<dbReference type="InterPro" id="IPR036881">
    <property type="entry name" value="Glyco_hydro_3_C_sf"/>
</dbReference>
<dbReference type="PROSITE" id="PS00775">
    <property type="entry name" value="GLYCOSYL_HYDROL_F3"/>
    <property type="match status" value="1"/>
</dbReference>
<dbReference type="SMART" id="SM01217">
    <property type="entry name" value="Fn3_like"/>
    <property type="match status" value="1"/>
</dbReference>
<feature type="chain" id="PRO_5047431605" description="beta-glucosidase" evidence="8">
    <location>
        <begin position="30"/>
        <end position="771"/>
    </location>
</feature>
<accession>A0ABZ0TPD2</accession>
<dbReference type="InterPro" id="IPR026891">
    <property type="entry name" value="Fn3-like"/>
</dbReference>
<dbReference type="InterPro" id="IPR013783">
    <property type="entry name" value="Ig-like_fold"/>
</dbReference>
<evidence type="ECO:0000256" key="6">
    <source>
        <dbReference type="ARBA" id="ARBA00023295"/>
    </source>
</evidence>
<evidence type="ECO:0000313" key="10">
    <source>
        <dbReference type="EMBL" id="WPU93040.1"/>
    </source>
</evidence>
<dbReference type="InterPro" id="IPR002772">
    <property type="entry name" value="Glyco_hydro_3_C"/>
</dbReference>
<evidence type="ECO:0000259" key="9">
    <source>
        <dbReference type="SMART" id="SM01217"/>
    </source>
</evidence>
<keyword evidence="5 7" id="KW-0378">Hydrolase</keyword>
<dbReference type="InterPro" id="IPR001764">
    <property type="entry name" value="Glyco_hydro_3_N"/>
</dbReference>
<dbReference type="InterPro" id="IPR051915">
    <property type="entry name" value="Cellulose_Degrad_GH3"/>
</dbReference>
<dbReference type="InterPro" id="IPR036962">
    <property type="entry name" value="Glyco_hydro_3_N_sf"/>
</dbReference>
<feature type="domain" description="Fibronectin type III-like" evidence="9">
    <location>
        <begin position="690"/>
        <end position="759"/>
    </location>
</feature>
<dbReference type="Pfam" id="PF01915">
    <property type="entry name" value="Glyco_hydro_3_C"/>
    <property type="match status" value="1"/>
</dbReference>
<evidence type="ECO:0000256" key="2">
    <source>
        <dbReference type="ARBA" id="ARBA00005336"/>
    </source>
</evidence>
<dbReference type="SUPFAM" id="SSF51445">
    <property type="entry name" value="(Trans)glycosidases"/>
    <property type="match status" value="1"/>
</dbReference>
<comment type="similarity">
    <text evidence="2 7">Belongs to the glycosyl hydrolase 3 family.</text>
</comment>
<evidence type="ECO:0000256" key="3">
    <source>
        <dbReference type="ARBA" id="ARBA00012744"/>
    </source>
</evidence>
<feature type="signal peptide" evidence="8">
    <location>
        <begin position="1"/>
        <end position="29"/>
    </location>
</feature>
<evidence type="ECO:0000256" key="5">
    <source>
        <dbReference type="ARBA" id="ARBA00022801"/>
    </source>
</evidence>
<proteinExistence type="inferred from homology"/>
<comment type="catalytic activity">
    <reaction evidence="1">
        <text>Hydrolysis of terminal, non-reducing beta-D-glucosyl residues with release of beta-D-glucose.</text>
        <dbReference type="EC" id="3.2.1.21"/>
    </reaction>
</comment>